<dbReference type="STRING" id="1045774.SAMN05421872_11340"/>
<evidence type="ECO:0000313" key="3">
    <source>
        <dbReference type="Proteomes" id="UP000199034"/>
    </source>
</evidence>
<feature type="chain" id="PRO_5011718188" description="Cysteine peptidase C11 family protein" evidence="1">
    <location>
        <begin position="46"/>
        <end position="658"/>
    </location>
</feature>
<keyword evidence="3" id="KW-1185">Reference proteome</keyword>
<gene>
    <name evidence="2" type="ORF">SAMN05421872_11340</name>
</gene>
<dbReference type="Pfam" id="PF03415">
    <property type="entry name" value="Peptidase_C11"/>
    <property type="match status" value="1"/>
</dbReference>
<dbReference type="InterPro" id="IPR005077">
    <property type="entry name" value="Peptidase_C11"/>
</dbReference>
<protein>
    <recommendedName>
        <fullName evidence="4">Cysteine peptidase C11 family protein</fullName>
    </recommendedName>
</protein>
<dbReference type="Gene3D" id="3.40.50.11970">
    <property type="match status" value="1"/>
</dbReference>
<keyword evidence="1" id="KW-0732">Signal</keyword>
<organism evidence="2 3">
    <name type="scientific">Nocardioides lianchengensis</name>
    <dbReference type="NCBI Taxonomy" id="1045774"/>
    <lineage>
        <taxon>Bacteria</taxon>
        <taxon>Bacillati</taxon>
        <taxon>Actinomycetota</taxon>
        <taxon>Actinomycetes</taxon>
        <taxon>Propionibacteriales</taxon>
        <taxon>Nocardioidaceae</taxon>
        <taxon>Nocardioides</taxon>
    </lineage>
</organism>
<feature type="signal peptide" evidence="1">
    <location>
        <begin position="1"/>
        <end position="45"/>
    </location>
</feature>
<reference evidence="2 3" key="1">
    <citation type="submission" date="2016-10" db="EMBL/GenBank/DDBJ databases">
        <authorList>
            <person name="de Groot N.N."/>
        </authorList>
    </citation>
    <scope>NUCLEOTIDE SEQUENCE [LARGE SCALE GENOMIC DNA]</scope>
    <source>
        <strain evidence="2 3">CGMCC 4.6858</strain>
    </source>
</reference>
<name>A0A1G6Z9S4_9ACTN</name>
<accession>A0A1G6Z9S4</accession>
<evidence type="ECO:0008006" key="4">
    <source>
        <dbReference type="Google" id="ProtNLM"/>
    </source>
</evidence>
<sequence>MDAVPGVRLPRGPPVPTMTTVTTRRTTTAALGALALLLAGCSSSADPDEPGEPDAGGGWTVLHYSMADTNLEPFMVSDVNELGEVGTTGALQVREFMDRSAEYGDDELLDQGSWVGARVLDINPGSAELVDDLGDVNSADPEVLASFVAQGIADHPAGHYALIISDHGASWPGVGPDEGSDDDVLDLAQIVEGVSAGLEEAGVDKLDLLGFDACLMGSYEVASAVAPLADRLVASQELEPGHGWDYRALQVLADDEAATADELGAAIIDGFEAQAVESGTDDSITLAMIDLTRMAAVDEALGDFSGALAERAATVAPAVGRAGESALGFARSPNPEEDSQMKDLGMLAATIGVEALDVSDQADTLVRAINDAVVDSVTGQATQGATGLSIYFPPTQELSNGAYGDVSSAASWVDFLVSYYDAGAAIPAEEQAAFVDPESGAEIEYDGEGFSITGVYDEVGEGNLTGASMSYAVVGEDGTLTYLGEQDAVIGEDGAPVAAGYYDMTALTVSDGEDSSYAYLALGYQEGDEVISMDVPMAYYAPGDVDGETYQDVLLSLVLDAESGDIVSEQYYVFDPDSGGYGELTADPEGIIVPETLTVAADGTQEWAASSDSGLYADLENLTYDLEPLDPGSVVQLDLTVTDFGDNSTTISETAEIP</sequence>
<dbReference type="PANTHER" id="PTHR37835:SF1">
    <property type="entry name" value="ALPHA-CLOSTRIPAIN"/>
    <property type="match status" value="1"/>
</dbReference>
<dbReference type="AlphaFoldDB" id="A0A1G6Z9S4"/>
<proteinExistence type="predicted"/>
<dbReference type="PANTHER" id="PTHR37835">
    <property type="entry name" value="ALPHA-CLOSTRIPAIN"/>
    <property type="match status" value="1"/>
</dbReference>
<evidence type="ECO:0000313" key="2">
    <source>
        <dbReference type="EMBL" id="SDD98625.1"/>
    </source>
</evidence>
<evidence type="ECO:0000256" key="1">
    <source>
        <dbReference type="SAM" id="SignalP"/>
    </source>
</evidence>
<dbReference type="Proteomes" id="UP000199034">
    <property type="component" value="Unassembled WGS sequence"/>
</dbReference>
<dbReference type="EMBL" id="FMZM01000013">
    <property type="protein sequence ID" value="SDD98625.1"/>
    <property type="molecule type" value="Genomic_DNA"/>
</dbReference>